<evidence type="ECO:0000313" key="2">
    <source>
        <dbReference type="Proteomes" id="UP000198897"/>
    </source>
</evidence>
<keyword evidence="2" id="KW-1185">Reference proteome</keyword>
<evidence type="ECO:0000313" key="1">
    <source>
        <dbReference type="EMBL" id="SFF52870.1"/>
    </source>
</evidence>
<sequence>MDKLKQGIEEMQNHNYEEAARLFTESIDENPKQPVGYINFGNLLTHMNDYERAARFLIELLSLMKKPLQLITDWGMFIMNRKSSQKLKSSFFKPFKKV</sequence>
<dbReference type="AlphaFoldDB" id="A0A1I2JFV2"/>
<proteinExistence type="predicted"/>
<reference evidence="2" key="1">
    <citation type="submission" date="2016-10" db="EMBL/GenBank/DDBJ databases">
        <authorList>
            <person name="Varghese N."/>
            <person name="Submissions S."/>
        </authorList>
    </citation>
    <scope>NUCLEOTIDE SEQUENCE [LARGE SCALE GENOMIC DNA]</scope>
    <source>
        <strain evidence="2">FP5</strain>
    </source>
</reference>
<dbReference type="Pfam" id="PF14559">
    <property type="entry name" value="TPR_19"/>
    <property type="match status" value="1"/>
</dbReference>
<protein>
    <submittedName>
        <fullName evidence="1">Uncharacterized protein</fullName>
    </submittedName>
</protein>
<dbReference type="InterPro" id="IPR011990">
    <property type="entry name" value="TPR-like_helical_dom_sf"/>
</dbReference>
<dbReference type="EMBL" id="FOOG01000001">
    <property type="protein sequence ID" value="SFF52870.1"/>
    <property type="molecule type" value="Genomic_DNA"/>
</dbReference>
<name>A0A1I2JFV2_9BACI</name>
<dbReference type="Proteomes" id="UP000198897">
    <property type="component" value="Unassembled WGS sequence"/>
</dbReference>
<dbReference type="Gene3D" id="1.25.40.10">
    <property type="entry name" value="Tetratricopeptide repeat domain"/>
    <property type="match status" value="1"/>
</dbReference>
<accession>A0A1I2JFV2</accession>
<organism evidence="1 2">
    <name type="scientific">Halobacillus alkaliphilus</name>
    <dbReference type="NCBI Taxonomy" id="396056"/>
    <lineage>
        <taxon>Bacteria</taxon>
        <taxon>Bacillati</taxon>
        <taxon>Bacillota</taxon>
        <taxon>Bacilli</taxon>
        <taxon>Bacillales</taxon>
        <taxon>Bacillaceae</taxon>
        <taxon>Halobacillus</taxon>
    </lineage>
</organism>
<gene>
    <name evidence="1" type="ORF">SAMN05216353_10156</name>
</gene>
<dbReference type="SUPFAM" id="SSF48452">
    <property type="entry name" value="TPR-like"/>
    <property type="match status" value="1"/>
</dbReference>